<keyword evidence="2" id="KW-1185">Reference proteome</keyword>
<protein>
    <submittedName>
        <fullName evidence="1">Tetratricopeptide repeat-containing protein isoform 2</fullName>
    </submittedName>
</protein>
<comment type="caution">
    <text evidence="1">The sequence shown here is derived from an EMBL/GenBank/DDBJ whole genome shotgun (WGS) entry which is preliminary data.</text>
</comment>
<evidence type="ECO:0000313" key="2">
    <source>
        <dbReference type="Proteomes" id="UP001138500"/>
    </source>
</evidence>
<proteinExistence type="predicted"/>
<reference evidence="1 2" key="1">
    <citation type="journal article" date="2018" name="IMA Fungus">
        <title>IMA Genome-F 10: Nine draft genome sequences of Claviceps purpurea s.lat., including C. arundinis, C. humidiphila, and C. cf. spartinae, pseudomolecules for the pitch canker pathogen Fusarium circinatum, draft genome of Davidsoniella eucalypti, Grosmannia galeiformis, Quambalaria eucalypti, and Teratosphaeria destructans.</title>
        <authorList>
            <person name="Wingfield B.D."/>
            <person name="Liu M."/>
            <person name="Nguyen H.D."/>
            <person name="Lane F.A."/>
            <person name="Morgan S.W."/>
            <person name="De Vos L."/>
            <person name="Wilken P.M."/>
            <person name="Duong T.A."/>
            <person name="Aylward J."/>
            <person name="Coetzee M.P."/>
            <person name="Dadej K."/>
            <person name="De Beer Z.W."/>
            <person name="Findlay W."/>
            <person name="Havenga M."/>
            <person name="Kolarik M."/>
            <person name="Menzies J.G."/>
            <person name="Naidoo K."/>
            <person name="Pochopski O."/>
            <person name="Shoukouhi P."/>
            <person name="Santana Q.C."/>
            <person name="Seifert K.A."/>
            <person name="Soal N."/>
            <person name="Steenkamp E.T."/>
            <person name="Tatham C.T."/>
            <person name="van der Nest M.A."/>
            <person name="Wingfield M.J."/>
        </authorList>
    </citation>
    <scope>NUCLEOTIDE SEQUENCE [LARGE SCALE GENOMIC DNA]</scope>
    <source>
        <strain evidence="1">CMW44962</strain>
    </source>
</reference>
<dbReference type="EMBL" id="RIBY02002201">
    <property type="protein sequence ID" value="KAH9822817.1"/>
    <property type="molecule type" value="Genomic_DNA"/>
</dbReference>
<evidence type="ECO:0000313" key="1">
    <source>
        <dbReference type="EMBL" id="KAH9822817.1"/>
    </source>
</evidence>
<dbReference type="AlphaFoldDB" id="A0A9W7VZS8"/>
<dbReference type="Proteomes" id="UP001138500">
    <property type="component" value="Unassembled WGS sequence"/>
</dbReference>
<reference evidence="1 2" key="2">
    <citation type="journal article" date="2021" name="Curr. Genet.">
        <title>Genetic response to nitrogen starvation in the aggressive Eucalyptus foliar pathogen Teratosphaeria destructans.</title>
        <authorList>
            <person name="Havenga M."/>
            <person name="Wingfield B.D."/>
            <person name="Wingfield M.J."/>
            <person name="Dreyer L.L."/>
            <person name="Roets F."/>
            <person name="Aylward J."/>
        </authorList>
    </citation>
    <scope>NUCLEOTIDE SEQUENCE [LARGE SCALE GENOMIC DNA]</scope>
    <source>
        <strain evidence="1">CMW44962</strain>
    </source>
</reference>
<name>A0A9W7VZS8_9PEZI</name>
<organism evidence="1 2">
    <name type="scientific">Teratosphaeria destructans</name>
    <dbReference type="NCBI Taxonomy" id="418781"/>
    <lineage>
        <taxon>Eukaryota</taxon>
        <taxon>Fungi</taxon>
        <taxon>Dikarya</taxon>
        <taxon>Ascomycota</taxon>
        <taxon>Pezizomycotina</taxon>
        <taxon>Dothideomycetes</taxon>
        <taxon>Dothideomycetidae</taxon>
        <taxon>Mycosphaerellales</taxon>
        <taxon>Teratosphaeriaceae</taxon>
        <taxon>Teratosphaeria</taxon>
    </lineage>
</organism>
<gene>
    <name evidence="1" type="ORF">Tdes44962_MAKER04650</name>
</gene>
<dbReference type="OrthoDB" id="423576at2759"/>
<accession>A0A9W7VZS8</accession>
<sequence length="96" mass="11145">MLSLVDESGATGYYRRAWCCSEALLMETLEKSYRAHQRFEHCLDAPEQSLVAGRLRIPDSIETLRPSQQQLSEESDRSHIEFLERQIKLLGKSKLY</sequence>